<evidence type="ECO:0000313" key="3">
    <source>
        <dbReference type="Proteomes" id="UP000245207"/>
    </source>
</evidence>
<dbReference type="EMBL" id="PKPP01000871">
    <property type="protein sequence ID" value="PWA87859.1"/>
    <property type="molecule type" value="Genomic_DNA"/>
</dbReference>
<dbReference type="PANTHER" id="PTHR20921">
    <property type="entry name" value="TRANSMEMBRANE PROTEIN 222"/>
    <property type="match status" value="1"/>
</dbReference>
<dbReference type="GO" id="GO:0005783">
    <property type="term" value="C:endoplasmic reticulum"/>
    <property type="evidence" value="ECO:0007669"/>
    <property type="project" value="TreeGrafter"/>
</dbReference>
<evidence type="ECO:0000256" key="1">
    <source>
        <dbReference type="SAM" id="Phobius"/>
    </source>
</evidence>
<dbReference type="GO" id="GO:0009723">
    <property type="term" value="P:response to ethylene"/>
    <property type="evidence" value="ECO:0007669"/>
    <property type="project" value="TreeGrafter"/>
</dbReference>
<evidence type="ECO:0000313" key="2">
    <source>
        <dbReference type="EMBL" id="PWA87859.1"/>
    </source>
</evidence>
<dbReference type="AlphaFoldDB" id="A0A2U1PQ27"/>
<dbReference type="OrthoDB" id="267284at2759"/>
<keyword evidence="1" id="KW-1133">Transmembrane helix</keyword>
<protein>
    <recommendedName>
        <fullName evidence="4">RTE1-homolog</fullName>
    </recommendedName>
</protein>
<dbReference type="Proteomes" id="UP000245207">
    <property type="component" value="Unassembled WGS sequence"/>
</dbReference>
<sequence length="231" mass="26070">MESDTEDKGSMMFEQDVPHGKQIDPGRARFPCCIVWTPLPVVSWLLPFVGHVGIGREDGVIIDFAGPSFVSVDNFAFGAVTRYIKIDKEKCSINPDNLTKFRSEEEFSLVESGRNQYTWDDALLESTQQYQHRTYNILTCNCHSFVANNLNRLEFQGGGWNVVNLGALVLLKGQWVNTTSMVRSCLPFVFMFFMGITFGGAGFLKFLAFFAFVLVGWFLCGTYCFTNVIQL</sequence>
<comment type="caution">
    <text evidence="2">The sequence shown here is derived from an EMBL/GenBank/DDBJ whole genome shotgun (WGS) entry which is preliminary data.</text>
</comment>
<name>A0A2U1PQ27_ARTAN</name>
<keyword evidence="1" id="KW-0812">Transmembrane</keyword>
<reference evidence="2 3" key="1">
    <citation type="journal article" date="2018" name="Mol. Plant">
        <title>The genome of Artemisia annua provides insight into the evolution of Asteraceae family and artemisinin biosynthesis.</title>
        <authorList>
            <person name="Shen Q."/>
            <person name="Zhang L."/>
            <person name="Liao Z."/>
            <person name="Wang S."/>
            <person name="Yan T."/>
            <person name="Shi P."/>
            <person name="Liu M."/>
            <person name="Fu X."/>
            <person name="Pan Q."/>
            <person name="Wang Y."/>
            <person name="Lv Z."/>
            <person name="Lu X."/>
            <person name="Zhang F."/>
            <person name="Jiang W."/>
            <person name="Ma Y."/>
            <person name="Chen M."/>
            <person name="Hao X."/>
            <person name="Li L."/>
            <person name="Tang Y."/>
            <person name="Lv G."/>
            <person name="Zhou Y."/>
            <person name="Sun X."/>
            <person name="Brodelius P.E."/>
            <person name="Rose J.K.C."/>
            <person name="Tang K."/>
        </authorList>
    </citation>
    <scope>NUCLEOTIDE SEQUENCE [LARGE SCALE GENOMIC DNA]</scope>
    <source>
        <strain evidence="3">cv. Huhao1</strain>
        <tissue evidence="2">Leaf</tissue>
    </source>
</reference>
<feature type="transmembrane region" description="Helical" evidence="1">
    <location>
        <begin position="207"/>
        <end position="229"/>
    </location>
</feature>
<dbReference type="Pfam" id="PF05608">
    <property type="entry name" value="RTE1"/>
    <property type="match status" value="1"/>
</dbReference>
<organism evidence="2 3">
    <name type="scientific">Artemisia annua</name>
    <name type="common">Sweet wormwood</name>
    <dbReference type="NCBI Taxonomy" id="35608"/>
    <lineage>
        <taxon>Eukaryota</taxon>
        <taxon>Viridiplantae</taxon>
        <taxon>Streptophyta</taxon>
        <taxon>Embryophyta</taxon>
        <taxon>Tracheophyta</taxon>
        <taxon>Spermatophyta</taxon>
        <taxon>Magnoliopsida</taxon>
        <taxon>eudicotyledons</taxon>
        <taxon>Gunneridae</taxon>
        <taxon>Pentapetalae</taxon>
        <taxon>asterids</taxon>
        <taxon>campanulids</taxon>
        <taxon>Asterales</taxon>
        <taxon>Asteraceae</taxon>
        <taxon>Asteroideae</taxon>
        <taxon>Anthemideae</taxon>
        <taxon>Artemisiinae</taxon>
        <taxon>Artemisia</taxon>
    </lineage>
</organism>
<proteinExistence type="predicted"/>
<evidence type="ECO:0008006" key="4">
    <source>
        <dbReference type="Google" id="ProtNLM"/>
    </source>
</evidence>
<dbReference type="PANTHER" id="PTHR20921:SF9">
    <property type="entry name" value="RTE1-HOMOLOG"/>
    <property type="match status" value="1"/>
</dbReference>
<keyword evidence="3" id="KW-1185">Reference proteome</keyword>
<dbReference type="STRING" id="35608.A0A2U1PQ27"/>
<dbReference type="InterPro" id="IPR008496">
    <property type="entry name" value="TMEM222/RTE1"/>
</dbReference>
<gene>
    <name evidence="2" type="ORF">CTI12_AA031260</name>
</gene>
<feature type="transmembrane region" description="Helical" evidence="1">
    <location>
        <begin position="181"/>
        <end position="201"/>
    </location>
</feature>
<dbReference type="GO" id="GO:0010104">
    <property type="term" value="P:regulation of ethylene-activated signaling pathway"/>
    <property type="evidence" value="ECO:0007669"/>
    <property type="project" value="TreeGrafter"/>
</dbReference>
<dbReference type="GO" id="GO:0005794">
    <property type="term" value="C:Golgi apparatus"/>
    <property type="evidence" value="ECO:0007669"/>
    <property type="project" value="TreeGrafter"/>
</dbReference>
<accession>A0A2U1PQ27</accession>
<keyword evidence="1" id="KW-0472">Membrane</keyword>